<dbReference type="SUPFAM" id="SSF54909">
    <property type="entry name" value="Dimeric alpha+beta barrel"/>
    <property type="match status" value="1"/>
</dbReference>
<comment type="caution">
    <text evidence="2">The sequence shown here is derived from an EMBL/GenBank/DDBJ whole genome shotgun (WGS) entry which is preliminary data.</text>
</comment>
<feature type="domain" description="DUF1330" evidence="1">
    <location>
        <begin position="6"/>
        <end position="94"/>
    </location>
</feature>
<reference evidence="2 3" key="1">
    <citation type="submission" date="2023-03" db="EMBL/GenBank/DDBJ databases">
        <title>Draft genome sequence of Thalassotalea insulae KCTC 62186T.</title>
        <authorList>
            <person name="Sawabe T."/>
        </authorList>
    </citation>
    <scope>NUCLEOTIDE SEQUENCE [LARGE SCALE GENOMIC DNA]</scope>
    <source>
        <strain evidence="2 3">KCTC 62186</strain>
    </source>
</reference>
<organism evidence="2 3">
    <name type="scientific">Thalassotalea insulae</name>
    <dbReference type="NCBI Taxonomy" id="2056778"/>
    <lineage>
        <taxon>Bacteria</taxon>
        <taxon>Pseudomonadati</taxon>
        <taxon>Pseudomonadota</taxon>
        <taxon>Gammaproteobacteria</taxon>
        <taxon>Alteromonadales</taxon>
        <taxon>Colwelliaceae</taxon>
        <taxon>Thalassotalea</taxon>
    </lineage>
</organism>
<keyword evidence="3" id="KW-1185">Reference proteome</keyword>
<sequence length="104" mass="11964">MIEMLVGLDVSNDEVYGEYRQAMKPILTQYGGSFGYDFVVSKVLLSQVNEPINRVFTINFPDESAMNSFFTDSDYVQVKEQYFTRSVRHTTIVASYQINSQQPE</sequence>
<evidence type="ECO:0000313" key="3">
    <source>
        <dbReference type="Proteomes" id="UP001157186"/>
    </source>
</evidence>
<dbReference type="EMBL" id="BSST01000001">
    <property type="protein sequence ID" value="GLX78368.1"/>
    <property type="molecule type" value="Genomic_DNA"/>
</dbReference>
<dbReference type="Pfam" id="PF07045">
    <property type="entry name" value="DUF1330"/>
    <property type="match status" value="1"/>
</dbReference>
<dbReference type="InterPro" id="IPR010753">
    <property type="entry name" value="DUF1330"/>
</dbReference>
<evidence type="ECO:0000259" key="1">
    <source>
        <dbReference type="Pfam" id="PF07045"/>
    </source>
</evidence>
<protein>
    <recommendedName>
        <fullName evidence="1">DUF1330 domain-containing protein</fullName>
    </recommendedName>
</protein>
<dbReference type="Gene3D" id="3.30.70.100">
    <property type="match status" value="1"/>
</dbReference>
<accession>A0ABQ6GQX6</accession>
<evidence type="ECO:0000313" key="2">
    <source>
        <dbReference type="EMBL" id="GLX78368.1"/>
    </source>
</evidence>
<dbReference type="InterPro" id="IPR011008">
    <property type="entry name" value="Dimeric_a/b-barrel"/>
</dbReference>
<name>A0ABQ6GQX6_9GAMM</name>
<dbReference type="Proteomes" id="UP001157186">
    <property type="component" value="Unassembled WGS sequence"/>
</dbReference>
<gene>
    <name evidence="2" type="ORF">tinsulaeT_17080</name>
</gene>
<proteinExistence type="predicted"/>
<dbReference type="RefSeq" id="WP_284244253.1">
    <property type="nucleotide sequence ID" value="NZ_BSST01000001.1"/>
</dbReference>